<name>A0A7G2HJZ9_CRYPV</name>
<proteinExistence type="predicted"/>
<organism evidence="2 3">
    <name type="scientific">Cryptosporidium parvum</name>
    <dbReference type="NCBI Taxonomy" id="5807"/>
    <lineage>
        <taxon>Eukaryota</taxon>
        <taxon>Sar</taxon>
        <taxon>Alveolata</taxon>
        <taxon>Apicomplexa</taxon>
        <taxon>Conoidasida</taxon>
        <taxon>Coccidia</taxon>
        <taxon>Eucoccidiorida</taxon>
        <taxon>Eimeriorina</taxon>
        <taxon>Cryptosporidiidae</taxon>
        <taxon>Cryptosporidium</taxon>
    </lineage>
</organism>
<accession>A0A7G2HJZ9</accession>
<gene>
    <name evidence="2" type="ORF">1MB.831</name>
</gene>
<feature type="signal peptide" evidence="1">
    <location>
        <begin position="1"/>
        <end position="24"/>
    </location>
</feature>
<reference evidence="2 3" key="1">
    <citation type="journal article" date="2003" name="Genome Res.">
        <title>Integrated mapping, chromosomal sequencing and sequence analysis of Cryptosporidium parvum.</title>
        <authorList>
            <person name="Bankier A.T."/>
            <person name="Spriggs H.F."/>
            <person name="Fartmann B."/>
            <person name="Konfortov B.A."/>
            <person name="Madera M."/>
            <person name="Vogel C."/>
            <person name="Teichmann S.A."/>
            <person name="Ivens A."/>
            <person name="Dear P.H."/>
        </authorList>
    </citation>
    <scope>NUCLEOTIDE SEQUENCE [LARGE SCALE GENOMIC DNA]</scope>
    <source>
        <strain evidence="2 3">Iowa</strain>
    </source>
</reference>
<evidence type="ECO:0000313" key="3">
    <source>
        <dbReference type="Proteomes" id="UP000242991"/>
    </source>
</evidence>
<sequence length="1316" mass="146435">MCKFRKSLLKTALILLLKFIGSSGISNYQGFGSTGNGELSVSNYYEYNKNLCEPSAISFNELTRFGKAEVVKFNCPAGYQIIGLEYFTDSLELFITGIRFICNDGSSSFHMGSENFNSKNVKGKYLGGGINEIAFGYDSETPILRLIQVIKEETLPKGSEKLLSFISPSEQLFRTQTFVGSVPTSVCGVIIKDSSYLAPIIGNVRIQFLEKRPLSQNKYRGLIYTGVPEIEFSKPDIKRCNQISGVSPSNTKDLNFHIKCPNGYRIIGIDAIVGDQITAVSLESVSSQLNKLNKNVSVSKNDEKKSLDESKFTSDSFIDSLGSSFKSSTDMSVNNKKSGIDSAVNNGEIIMVRFLCSDYITSFSIGQALQNVTSWNLQDQIPNVKDWEISSILVSNEAEKNMRNAAEEKLVLGTKEVRLGNINSVLLGYTTEKLVVKAYLKNDNKKENSEIVEYVERYTFGPVFINVNEFVDHDFNRRSILKLLPDIFKSNPIDSRLSFSGDEFKGLCGRVMHGSMLISSIGFEVSKNIKPYFPQIIATSSVKIEKDNGKGFGCDQMLRSSTVSQESQISKDNLEPNEARSSLRSFQGSIECPSGLAVENIQLLVNKTSGRLVSIKFDCGNNPENYFIIGESKIFENKMNSLHKENNFDIINTIVQKDTISYDEVNSILVSPSKSFSSNSIFIPESNLPISMFHVIQKNNASSKPQESKENKFNFVSEKFPPNYQSKKIWNNGVLTKVCADITSGGMINNIGFGFVFPFQPTSREEISDYYGFSAEGNGELDVDSKEFTCPGMLHSPRAQLLFSKQTEEIIMTGELRSRSKRTLLRSINFRCPEKSVINRVEVAWQIIRGTESLMKPDQIFNNNSNKGPLGSIGAMRFFCSDGKSVFKVGSDATPTHSKSNLEIHEVLLGYKELTSDEISAVKRELTKESSIKVTEELLRTLPGDPVLFKLVHESRPLSKIQLEIEGVKSYSSAIEALNSLKTRSKASNHKSRIWRGGRWTGVCIGLLNLGGGILKNNEFSIVSFGSYFEKPPPLAVLPYKGFIQTGIPQIHLNKIVSTCDMTNPPSFGLNFPGFSAAFLCPNGTHIERIGYSTHENNSKQGFEILNNGTLPLPHAFKEQKHVGPLKQITAIQLFCSDGISTVTIGQPSKSTSISKPGEIGEIKVGYIKANSSLLDKKTSTTSFLVPTSFELISKDKRQRLLKYSNPNFPEYTQKISTWEGEDLQAVCVDFAVIDDAKRSNKGNNNYLRWAGSAIKYAEKYLIMSIGFAFKRKITRNRSTGAEVPRKKIKIAENIPKVKLQHKASIKNNPRSRKKI</sequence>
<evidence type="ECO:0000256" key="1">
    <source>
        <dbReference type="SAM" id="SignalP"/>
    </source>
</evidence>
<protein>
    <submittedName>
        <fullName evidence="2">Uncharacterized protein</fullName>
    </submittedName>
</protein>
<dbReference type="VEuPathDB" id="CryptoDB:CPATCC_0017030"/>
<dbReference type="EMBL" id="BX538353">
    <property type="protein sequence ID" value="CAD98352.1"/>
    <property type="molecule type" value="Genomic_DNA"/>
</dbReference>
<evidence type="ECO:0000313" key="2">
    <source>
        <dbReference type="EMBL" id="CAD98352.1"/>
    </source>
</evidence>
<keyword evidence="1" id="KW-0732">Signal</keyword>
<feature type="chain" id="PRO_5028965326" evidence="1">
    <location>
        <begin position="25"/>
        <end position="1316"/>
    </location>
</feature>
<dbReference type="Proteomes" id="UP000242991">
    <property type="component" value="Chromosome 6"/>
</dbReference>